<accession>A0A0A8ZTF3</accession>
<reference evidence="1" key="1">
    <citation type="submission" date="2014-09" db="EMBL/GenBank/DDBJ databases">
        <authorList>
            <person name="Magalhaes I.L.F."/>
            <person name="Oliveira U."/>
            <person name="Santos F.R."/>
            <person name="Vidigal T.H.D.A."/>
            <person name="Brescovit A.D."/>
            <person name="Santos A.J."/>
        </authorList>
    </citation>
    <scope>NUCLEOTIDE SEQUENCE</scope>
    <source>
        <tissue evidence="1">Shoot tissue taken approximately 20 cm above the soil surface</tissue>
    </source>
</reference>
<protein>
    <submittedName>
        <fullName evidence="1">Uncharacterized protein</fullName>
    </submittedName>
</protein>
<proteinExistence type="predicted"/>
<sequence>MQASHIHLDFNVPWRKPDK</sequence>
<organism evidence="1">
    <name type="scientific">Arundo donax</name>
    <name type="common">Giant reed</name>
    <name type="synonym">Donax arundinaceus</name>
    <dbReference type="NCBI Taxonomy" id="35708"/>
    <lineage>
        <taxon>Eukaryota</taxon>
        <taxon>Viridiplantae</taxon>
        <taxon>Streptophyta</taxon>
        <taxon>Embryophyta</taxon>
        <taxon>Tracheophyta</taxon>
        <taxon>Spermatophyta</taxon>
        <taxon>Magnoliopsida</taxon>
        <taxon>Liliopsida</taxon>
        <taxon>Poales</taxon>
        <taxon>Poaceae</taxon>
        <taxon>PACMAD clade</taxon>
        <taxon>Arundinoideae</taxon>
        <taxon>Arundineae</taxon>
        <taxon>Arundo</taxon>
    </lineage>
</organism>
<reference evidence="1" key="2">
    <citation type="journal article" date="2015" name="Data Brief">
        <title>Shoot transcriptome of the giant reed, Arundo donax.</title>
        <authorList>
            <person name="Barrero R.A."/>
            <person name="Guerrero F.D."/>
            <person name="Moolhuijzen P."/>
            <person name="Goolsby J.A."/>
            <person name="Tidwell J."/>
            <person name="Bellgard S.E."/>
            <person name="Bellgard M.I."/>
        </authorList>
    </citation>
    <scope>NUCLEOTIDE SEQUENCE</scope>
    <source>
        <tissue evidence="1">Shoot tissue taken approximately 20 cm above the soil surface</tissue>
    </source>
</reference>
<dbReference type="AlphaFoldDB" id="A0A0A8ZTF3"/>
<dbReference type="EMBL" id="GBRH01255226">
    <property type="protein sequence ID" value="JAD42669.1"/>
    <property type="molecule type" value="Transcribed_RNA"/>
</dbReference>
<evidence type="ECO:0000313" key="1">
    <source>
        <dbReference type="EMBL" id="JAD42669.1"/>
    </source>
</evidence>
<name>A0A0A8ZTF3_ARUDO</name>